<feature type="compositionally biased region" description="Polar residues" evidence="1">
    <location>
        <begin position="183"/>
        <end position="192"/>
    </location>
</feature>
<dbReference type="InterPro" id="IPR027275">
    <property type="entry name" value="PRC-brl_dom"/>
</dbReference>
<dbReference type="SUPFAM" id="SSF50346">
    <property type="entry name" value="PRC-barrel domain"/>
    <property type="match status" value="1"/>
</dbReference>
<dbReference type="PANTHER" id="PTHR36505">
    <property type="entry name" value="BLR1072 PROTEIN"/>
    <property type="match status" value="1"/>
</dbReference>
<feature type="signal peptide" evidence="2">
    <location>
        <begin position="1"/>
        <end position="26"/>
    </location>
</feature>
<comment type="caution">
    <text evidence="4">The sequence shown here is derived from an EMBL/GenBank/DDBJ whole genome shotgun (WGS) entry which is preliminary data.</text>
</comment>
<feature type="compositionally biased region" description="Low complexity" evidence="1">
    <location>
        <begin position="55"/>
        <end position="78"/>
    </location>
</feature>
<dbReference type="Pfam" id="PF05239">
    <property type="entry name" value="PRC"/>
    <property type="match status" value="1"/>
</dbReference>
<protein>
    <submittedName>
        <fullName evidence="4">PRC-barrel domain containing protein</fullName>
    </submittedName>
</protein>
<dbReference type="Gene3D" id="2.30.30.240">
    <property type="entry name" value="PRC-barrel domain"/>
    <property type="match status" value="1"/>
</dbReference>
<evidence type="ECO:0000313" key="4">
    <source>
        <dbReference type="EMBL" id="MQT12352.1"/>
    </source>
</evidence>
<accession>A0A6A7Y3P0</accession>
<feature type="compositionally biased region" description="Gly residues" evidence="1">
    <location>
        <begin position="201"/>
        <end position="215"/>
    </location>
</feature>
<dbReference type="Proteomes" id="UP000332515">
    <property type="component" value="Unassembled WGS sequence"/>
</dbReference>
<proteinExistence type="predicted"/>
<sequence>MKSKLLNTASAAMFTVGILAAPLAYAQSADPNAPAATQTPGTNGGADTMPSTGQGNAASPGAPAGTTSGTPTPGATNSMSTADAGSTMPFAQLQDRPIQNPQGEDLADLDDVIVSPDGRITDAVVSFGGFLGLGAKKVKVSWQEFTFDNGKKVLVLAKSNDEINAMPDYKEPDAPPQPDSRGNADTSSGSNNGTMAPAGGAATGTGTGTGGTSAP</sequence>
<gene>
    <name evidence="4" type="ORF">F0357_06675</name>
</gene>
<dbReference type="InterPro" id="IPR011033">
    <property type="entry name" value="PRC_barrel-like_sf"/>
</dbReference>
<keyword evidence="5" id="KW-1185">Reference proteome</keyword>
<evidence type="ECO:0000256" key="2">
    <source>
        <dbReference type="SAM" id="SignalP"/>
    </source>
</evidence>
<name>A0A6A7Y3P0_9HYPH</name>
<evidence type="ECO:0000259" key="3">
    <source>
        <dbReference type="Pfam" id="PF05239"/>
    </source>
</evidence>
<feature type="domain" description="PRC-barrel" evidence="3">
    <location>
        <begin position="91"/>
        <end position="157"/>
    </location>
</feature>
<feature type="region of interest" description="Disordered" evidence="1">
    <location>
        <begin position="30"/>
        <end position="85"/>
    </location>
</feature>
<dbReference type="PANTHER" id="PTHR36505:SF1">
    <property type="entry name" value="BLR1072 PROTEIN"/>
    <property type="match status" value="1"/>
</dbReference>
<evidence type="ECO:0000256" key="1">
    <source>
        <dbReference type="SAM" id="MobiDB-lite"/>
    </source>
</evidence>
<dbReference type="EMBL" id="VWNA01000001">
    <property type="protein sequence ID" value="MQT12352.1"/>
    <property type="molecule type" value="Genomic_DNA"/>
</dbReference>
<feature type="region of interest" description="Disordered" evidence="1">
    <location>
        <begin position="165"/>
        <end position="215"/>
    </location>
</feature>
<organism evidence="4 5">
    <name type="scientific">Segnochrobactrum spirostomi</name>
    <dbReference type="NCBI Taxonomy" id="2608987"/>
    <lineage>
        <taxon>Bacteria</taxon>
        <taxon>Pseudomonadati</taxon>
        <taxon>Pseudomonadota</taxon>
        <taxon>Alphaproteobacteria</taxon>
        <taxon>Hyphomicrobiales</taxon>
        <taxon>Segnochrobactraceae</taxon>
        <taxon>Segnochrobactrum</taxon>
    </lineage>
</organism>
<feature type="chain" id="PRO_5025649053" evidence="2">
    <location>
        <begin position="27"/>
        <end position="215"/>
    </location>
</feature>
<reference evidence="4 5" key="1">
    <citation type="submission" date="2019-09" db="EMBL/GenBank/DDBJ databases">
        <title>Segnochrobactrum spirostomi gen. nov., sp. nov., isolated from the ciliate Spirostomum cf. yagiui and description of a novel family, Segnochrobactraceae fam. nov. within the order Rhizobiales of the class Alphaproteobacteria.</title>
        <authorList>
            <person name="Akter S."/>
            <person name="Shazib S.U.A."/>
            <person name="Shin M.K."/>
        </authorList>
    </citation>
    <scope>NUCLEOTIDE SEQUENCE [LARGE SCALE GENOMIC DNA]</scope>
    <source>
        <strain evidence="4 5">Sp-1</strain>
    </source>
</reference>
<dbReference type="RefSeq" id="WP_153479629.1">
    <property type="nucleotide sequence ID" value="NZ_VWNA01000001.1"/>
</dbReference>
<keyword evidence="2" id="KW-0732">Signal</keyword>
<dbReference type="AlphaFoldDB" id="A0A6A7Y3P0"/>
<evidence type="ECO:0000313" key="5">
    <source>
        <dbReference type="Proteomes" id="UP000332515"/>
    </source>
</evidence>